<feature type="transmembrane region" description="Helical" evidence="1">
    <location>
        <begin position="48"/>
        <end position="69"/>
    </location>
</feature>
<dbReference type="Pfam" id="PF13968">
    <property type="entry name" value="DUF4220"/>
    <property type="match status" value="1"/>
</dbReference>
<dbReference type="EMBL" id="JAEACU010000001">
    <property type="protein sequence ID" value="KAH7545597.1"/>
    <property type="molecule type" value="Genomic_DNA"/>
</dbReference>
<evidence type="ECO:0000256" key="1">
    <source>
        <dbReference type="SAM" id="Phobius"/>
    </source>
</evidence>
<dbReference type="Pfam" id="PF04578">
    <property type="entry name" value="DUF594"/>
    <property type="match status" value="1"/>
</dbReference>
<feature type="domain" description="DUF4220" evidence="2">
    <location>
        <begin position="55"/>
        <end position="171"/>
    </location>
</feature>
<dbReference type="Proteomes" id="UP000813462">
    <property type="component" value="Unassembled WGS sequence"/>
</dbReference>
<comment type="caution">
    <text evidence="3">The sequence shown here is derived from an EMBL/GenBank/DDBJ whole genome shotgun (WGS) entry which is preliminary data.</text>
</comment>
<evidence type="ECO:0000313" key="4">
    <source>
        <dbReference type="Proteomes" id="UP000813462"/>
    </source>
</evidence>
<proteinExistence type="predicted"/>
<dbReference type="InterPro" id="IPR025315">
    <property type="entry name" value="DUF4220"/>
</dbReference>
<evidence type="ECO:0000259" key="2">
    <source>
        <dbReference type="Pfam" id="PF13968"/>
    </source>
</evidence>
<accession>A0A978W0W3</accession>
<feature type="transmembrane region" description="Helical" evidence="1">
    <location>
        <begin position="89"/>
        <end position="110"/>
    </location>
</feature>
<gene>
    <name evidence="3" type="ORF">FEM48_Zijuj01G0110300</name>
</gene>
<feature type="transmembrane region" description="Helical" evidence="1">
    <location>
        <begin position="122"/>
        <end position="141"/>
    </location>
</feature>
<name>A0A978W0W3_ZIZJJ</name>
<sequence>MRSASMLKELKDFWDDWGIEVLVAMSCAMHIVLTLFGSRRRFMKTHEFLVRFIIWSTYLLSNFVATAVFSKLTFTPVSDFTKEITDSELRGLFAPLLLVQLGSLDSITAYSIQDAGLAHRQFLNLFVQLSAVLWILFSFWTNSAISYLYLPFLLAGFIKYAENAWALSTALRASSRITIRDFKPDCELGFGYDGLYTKAPIVYTRMGFALRLVSSLNEQALGKANCDVTRHFYSDRILAFLNLDIEIRKYFCTTSLEIDIGLKKIVIEFAKKVKEATKTNNTGGEWALMGLSDEIVFHYAYSELMEFLKADDSSSITDIKTACKELLARNFYVSPDPHEEEQTIVTHDWDVLSDAKKLSTELLNMNEILNVSEKWEMICVVWTAMLCIVARNCPADYYAETLRRDGEFATLVWFLLLH</sequence>
<dbReference type="InterPro" id="IPR007658">
    <property type="entry name" value="DUF594"/>
</dbReference>
<protein>
    <recommendedName>
        <fullName evidence="2">DUF4220 domain-containing protein</fullName>
    </recommendedName>
</protein>
<organism evidence="3 4">
    <name type="scientific">Ziziphus jujuba var. spinosa</name>
    <dbReference type="NCBI Taxonomy" id="714518"/>
    <lineage>
        <taxon>Eukaryota</taxon>
        <taxon>Viridiplantae</taxon>
        <taxon>Streptophyta</taxon>
        <taxon>Embryophyta</taxon>
        <taxon>Tracheophyta</taxon>
        <taxon>Spermatophyta</taxon>
        <taxon>Magnoliopsida</taxon>
        <taxon>eudicotyledons</taxon>
        <taxon>Gunneridae</taxon>
        <taxon>Pentapetalae</taxon>
        <taxon>rosids</taxon>
        <taxon>fabids</taxon>
        <taxon>Rosales</taxon>
        <taxon>Rhamnaceae</taxon>
        <taxon>Paliureae</taxon>
        <taxon>Ziziphus</taxon>
    </lineage>
</organism>
<dbReference type="AlphaFoldDB" id="A0A978W0W3"/>
<dbReference type="PANTHER" id="PTHR31325">
    <property type="entry name" value="OS01G0798800 PROTEIN-RELATED"/>
    <property type="match status" value="1"/>
</dbReference>
<keyword evidence="1" id="KW-0812">Transmembrane</keyword>
<feature type="transmembrane region" description="Helical" evidence="1">
    <location>
        <begin position="17"/>
        <end position="36"/>
    </location>
</feature>
<keyword evidence="1" id="KW-0472">Membrane</keyword>
<evidence type="ECO:0000313" key="3">
    <source>
        <dbReference type="EMBL" id="KAH7545597.1"/>
    </source>
</evidence>
<keyword evidence="1" id="KW-1133">Transmembrane helix</keyword>
<reference evidence="3" key="1">
    <citation type="journal article" date="2021" name="Front. Plant Sci.">
        <title>Chromosome-Scale Genome Assembly for Chinese Sour Jujube and Insights Into Its Genome Evolution and Domestication Signature.</title>
        <authorList>
            <person name="Shen L.-Y."/>
            <person name="Luo H."/>
            <person name="Wang X.-L."/>
            <person name="Wang X.-M."/>
            <person name="Qiu X.-J."/>
            <person name="Liu H."/>
            <person name="Zhou S.-S."/>
            <person name="Jia K.-H."/>
            <person name="Nie S."/>
            <person name="Bao Y.-T."/>
            <person name="Zhang R.-G."/>
            <person name="Yun Q.-Z."/>
            <person name="Chai Y.-H."/>
            <person name="Lu J.-Y."/>
            <person name="Li Y."/>
            <person name="Zhao S.-W."/>
            <person name="Mao J.-F."/>
            <person name="Jia S.-G."/>
            <person name="Mao Y.-M."/>
        </authorList>
    </citation>
    <scope>NUCLEOTIDE SEQUENCE</scope>
    <source>
        <strain evidence="3">AT0</strain>
        <tissue evidence="3">Leaf</tissue>
    </source>
</reference>